<dbReference type="eggNOG" id="KOG1833">
    <property type="taxonomic scope" value="Eukaryota"/>
</dbReference>
<dbReference type="InterPro" id="IPR056897">
    <property type="entry name" value="Ig_NUP210_4th"/>
</dbReference>
<dbReference type="InterPro" id="IPR055099">
    <property type="entry name" value="Ig_NUP210_7th"/>
</dbReference>
<dbReference type="InterPro" id="IPR055097">
    <property type="entry name" value="Ig_NUP210_2nd"/>
</dbReference>
<protein>
    <submittedName>
        <fullName evidence="7">Uncharacterized protein</fullName>
    </submittedName>
</protein>
<evidence type="ECO:0000313" key="8">
    <source>
        <dbReference type="Proteomes" id="UP000007875"/>
    </source>
</evidence>
<dbReference type="Pfam" id="PF22963">
    <property type="entry name" value="Ig_NUP210_3rd"/>
    <property type="match status" value="1"/>
</dbReference>
<evidence type="ECO:0000259" key="4">
    <source>
        <dbReference type="Pfam" id="PF22969"/>
    </source>
</evidence>
<dbReference type="OMA" id="DESGCYE"/>
<reference evidence="7" key="3">
    <citation type="submission" date="2025-09" db="UniProtKB">
        <authorList>
            <consortium name="Ensembl"/>
        </authorList>
    </citation>
    <scope>IDENTIFICATION</scope>
</reference>
<dbReference type="InParanoid" id="H2YMB4"/>
<dbReference type="Pfam" id="PF24935">
    <property type="entry name" value="Ig_NUP210_6th"/>
    <property type="match status" value="1"/>
</dbReference>
<reference evidence="7" key="2">
    <citation type="submission" date="2025-08" db="UniProtKB">
        <authorList>
            <consortium name="Ensembl"/>
        </authorList>
    </citation>
    <scope>IDENTIFICATION</scope>
</reference>
<feature type="domain" description="NUP210 Ig-like" evidence="2">
    <location>
        <begin position="216"/>
        <end position="311"/>
    </location>
</feature>
<dbReference type="InterPro" id="IPR055096">
    <property type="entry name" value="Ig_NUP210_1st"/>
</dbReference>
<dbReference type="STRING" id="51511.ENSCSAVP00000006466"/>
<feature type="domain" description="NUP210 Ig-like" evidence="3">
    <location>
        <begin position="1"/>
        <end position="87"/>
    </location>
</feature>
<dbReference type="FunCoup" id="H2YMB4">
    <property type="interactions" value="318"/>
</dbReference>
<evidence type="ECO:0000259" key="5">
    <source>
        <dbReference type="Pfam" id="PF24935"/>
    </source>
</evidence>
<evidence type="ECO:0000259" key="3">
    <source>
        <dbReference type="Pfam" id="PF22967"/>
    </source>
</evidence>
<dbReference type="GeneTree" id="ENSGT00390000009491"/>
<name>H2YMB4_CIOSA</name>
<dbReference type="InterPro" id="IPR045197">
    <property type="entry name" value="NUP210-like"/>
</dbReference>
<evidence type="ECO:0000313" key="7">
    <source>
        <dbReference type="Ensembl" id="ENSCSAVP00000006466.1"/>
    </source>
</evidence>
<feature type="domain" description="NUP210 Ig-like" evidence="5">
    <location>
        <begin position="513"/>
        <end position="607"/>
    </location>
</feature>
<dbReference type="Pfam" id="PF22969">
    <property type="entry name" value="Ig_NUP210_2nd"/>
    <property type="match status" value="1"/>
</dbReference>
<keyword evidence="8" id="KW-1185">Reference proteome</keyword>
<dbReference type="InterPro" id="IPR055098">
    <property type="entry name" value="Ig_NUP210_3rd"/>
</dbReference>
<evidence type="ECO:0000259" key="2">
    <source>
        <dbReference type="Pfam" id="PF22963"/>
    </source>
</evidence>
<dbReference type="Pfam" id="PF26182">
    <property type="entry name" value="Ig_NUP210_5th"/>
    <property type="match status" value="1"/>
</dbReference>
<dbReference type="InterPro" id="IPR056898">
    <property type="entry name" value="Ig_NUP210_6th"/>
</dbReference>
<feature type="domain" description="NUP210 Ig-like" evidence="4">
    <location>
        <begin position="97"/>
        <end position="203"/>
    </location>
</feature>
<dbReference type="Pfam" id="PF24991">
    <property type="entry name" value="Ig_NUP210_4th"/>
    <property type="match status" value="1"/>
</dbReference>
<feature type="domain" description="NUP210 Ig-like" evidence="1">
    <location>
        <begin position="633"/>
        <end position="728"/>
    </location>
</feature>
<dbReference type="GO" id="GO:0005643">
    <property type="term" value="C:nuclear pore"/>
    <property type="evidence" value="ECO:0007669"/>
    <property type="project" value="TreeGrafter"/>
</dbReference>
<dbReference type="Pfam" id="PF22962">
    <property type="entry name" value="Ig_NUP210_7th"/>
    <property type="match status" value="1"/>
</dbReference>
<organism evidence="7 8">
    <name type="scientific">Ciona savignyi</name>
    <name type="common">Pacific transparent sea squirt</name>
    <dbReference type="NCBI Taxonomy" id="51511"/>
    <lineage>
        <taxon>Eukaryota</taxon>
        <taxon>Metazoa</taxon>
        <taxon>Chordata</taxon>
        <taxon>Tunicata</taxon>
        <taxon>Ascidiacea</taxon>
        <taxon>Phlebobranchia</taxon>
        <taxon>Cionidae</taxon>
        <taxon>Ciona</taxon>
    </lineage>
</organism>
<dbReference type="PANTHER" id="PTHR23019">
    <property type="entry name" value="NUCLEAR PORE MEMBRANE GLYCOPROTEIN GP210-RELATED"/>
    <property type="match status" value="1"/>
</dbReference>
<dbReference type="Proteomes" id="UP000007875">
    <property type="component" value="Unassembled WGS sequence"/>
</dbReference>
<feature type="domain" description="NUP210 fourth Ig-like" evidence="6">
    <location>
        <begin position="322"/>
        <end position="397"/>
    </location>
</feature>
<evidence type="ECO:0000259" key="1">
    <source>
        <dbReference type="Pfam" id="PF22962"/>
    </source>
</evidence>
<dbReference type="PANTHER" id="PTHR23019:SF0">
    <property type="entry name" value="NUCLEAR PORE MEMBRANE GLYCOPROTEIN 210"/>
    <property type="match status" value="1"/>
</dbReference>
<dbReference type="Ensembl" id="ENSCSAVT00000006548.1">
    <property type="protein sequence ID" value="ENSCSAVP00000006466.1"/>
    <property type="gene ID" value="ENSCSAVG00000003871.1"/>
</dbReference>
<reference evidence="8" key="1">
    <citation type="submission" date="2003-08" db="EMBL/GenBank/DDBJ databases">
        <authorList>
            <person name="Birren B."/>
            <person name="Nusbaum C."/>
            <person name="Abebe A."/>
            <person name="Abouelleil A."/>
            <person name="Adekoya E."/>
            <person name="Ait-zahra M."/>
            <person name="Allen N."/>
            <person name="Allen T."/>
            <person name="An P."/>
            <person name="Anderson M."/>
            <person name="Anderson S."/>
            <person name="Arachchi H."/>
            <person name="Armbruster J."/>
            <person name="Bachantsang P."/>
            <person name="Baldwin J."/>
            <person name="Barry A."/>
            <person name="Bayul T."/>
            <person name="Blitshsteyn B."/>
            <person name="Bloom T."/>
            <person name="Blye J."/>
            <person name="Boguslavskiy L."/>
            <person name="Borowsky M."/>
            <person name="Boukhgalter B."/>
            <person name="Brunache A."/>
            <person name="Butler J."/>
            <person name="Calixte N."/>
            <person name="Calvo S."/>
            <person name="Camarata J."/>
            <person name="Campo K."/>
            <person name="Chang J."/>
            <person name="Cheshatsang Y."/>
            <person name="Citroen M."/>
            <person name="Collymore A."/>
            <person name="Considine T."/>
            <person name="Cook A."/>
            <person name="Cooke P."/>
            <person name="Corum B."/>
            <person name="Cuomo C."/>
            <person name="David R."/>
            <person name="Dawoe T."/>
            <person name="Degray S."/>
            <person name="Dodge S."/>
            <person name="Dooley K."/>
            <person name="Dorje P."/>
            <person name="Dorjee K."/>
            <person name="Dorris L."/>
            <person name="Duffey N."/>
            <person name="Dupes A."/>
            <person name="Elkins T."/>
            <person name="Engels R."/>
            <person name="Erickson J."/>
            <person name="Farina A."/>
            <person name="Faro S."/>
            <person name="Ferreira P."/>
            <person name="Fischer H."/>
            <person name="Fitzgerald M."/>
            <person name="Foley K."/>
            <person name="Gage D."/>
            <person name="Galagan J."/>
            <person name="Gearin G."/>
            <person name="Gnerre S."/>
            <person name="Gnirke A."/>
            <person name="Goyette A."/>
            <person name="Graham J."/>
            <person name="Grandbois E."/>
            <person name="Gyaltsen K."/>
            <person name="Hafez N."/>
            <person name="Hagopian D."/>
            <person name="Hagos B."/>
            <person name="Hall J."/>
            <person name="Hatcher B."/>
            <person name="Heller A."/>
            <person name="Higgins H."/>
            <person name="Honan T."/>
            <person name="Horn A."/>
            <person name="Houde N."/>
            <person name="Hughes L."/>
            <person name="Hulme W."/>
            <person name="Husby E."/>
            <person name="Iliev I."/>
            <person name="Jaffe D."/>
            <person name="Jones C."/>
            <person name="Kamal M."/>
            <person name="Kamat A."/>
            <person name="Kamvysselis M."/>
            <person name="Karlsson E."/>
            <person name="Kells C."/>
            <person name="Kieu A."/>
            <person name="Kisner P."/>
            <person name="Kodira C."/>
            <person name="Kulbokas E."/>
            <person name="Labutti K."/>
            <person name="Lama D."/>
            <person name="Landers T."/>
            <person name="Leger J."/>
            <person name="Levine S."/>
            <person name="Lewis D."/>
            <person name="Lewis T."/>
            <person name="Lindblad-toh K."/>
            <person name="Liu X."/>
            <person name="Lokyitsang T."/>
            <person name="Lokyitsang Y."/>
            <person name="Lucien O."/>
            <person name="Lui A."/>
            <person name="Ma L.J."/>
            <person name="Mabbitt R."/>
            <person name="Macdonald J."/>
            <person name="Maclean C."/>
            <person name="Major J."/>
            <person name="Manning J."/>
            <person name="Marabella R."/>
            <person name="Maru K."/>
            <person name="Matthews C."/>
            <person name="Mauceli E."/>
            <person name="Mccarthy M."/>
            <person name="Mcdonough S."/>
            <person name="Mcghee T."/>
            <person name="Meldrim J."/>
            <person name="Meneus L."/>
            <person name="Mesirov J."/>
            <person name="Mihalev A."/>
            <person name="Mihova T."/>
            <person name="Mikkelsen T."/>
            <person name="Mlenga V."/>
            <person name="Moru K."/>
            <person name="Mozes J."/>
            <person name="Mulrain L."/>
            <person name="Munson G."/>
            <person name="Naylor J."/>
            <person name="Newes C."/>
            <person name="Nguyen C."/>
            <person name="Nguyen N."/>
            <person name="Nguyen T."/>
            <person name="Nicol R."/>
            <person name="Nielsen C."/>
            <person name="Nizzari M."/>
            <person name="Norbu C."/>
            <person name="Norbu N."/>
            <person name="O'donnell P."/>
            <person name="Okoawo O."/>
            <person name="O'leary S."/>
            <person name="Omotosho B."/>
            <person name="O'neill K."/>
            <person name="Osman S."/>
            <person name="Parker S."/>
            <person name="Perrin D."/>
            <person name="Phunkhang P."/>
            <person name="Piqani B."/>
            <person name="Purcell S."/>
            <person name="Rachupka T."/>
            <person name="Ramasamy U."/>
            <person name="Rameau R."/>
            <person name="Ray V."/>
            <person name="Raymond C."/>
            <person name="Retta R."/>
            <person name="Richardson S."/>
            <person name="Rise C."/>
            <person name="Rodriguez J."/>
            <person name="Rogers J."/>
            <person name="Rogov P."/>
            <person name="Rutman M."/>
            <person name="Schupbach R."/>
            <person name="Seaman C."/>
            <person name="Settipalli S."/>
            <person name="Sharpe T."/>
            <person name="Sheridan J."/>
            <person name="Sherpa N."/>
            <person name="Shi J."/>
            <person name="Smirnov S."/>
            <person name="Smith C."/>
            <person name="Sougnez C."/>
            <person name="Spencer B."/>
            <person name="Stalker J."/>
            <person name="Stange-thomann N."/>
            <person name="Stavropoulos S."/>
            <person name="Stetson K."/>
            <person name="Stone C."/>
            <person name="Stone S."/>
            <person name="Stubbs M."/>
            <person name="Talamas J."/>
            <person name="Tchuinga P."/>
            <person name="Tenzing P."/>
            <person name="Tesfaye S."/>
            <person name="Theodore J."/>
            <person name="Thoulutsang Y."/>
            <person name="Topham K."/>
            <person name="Towey S."/>
            <person name="Tsamla T."/>
            <person name="Tsomo N."/>
            <person name="Vallee D."/>
            <person name="Vassiliev H."/>
            <person name="Venkataraman V."/>
            <person name="Vinson J."/>
            <person name="Vo A."/>
            <person name="Wade C."/>
            <person name="Wang S."/>
            <person name="Wangchuk T."/>
            <person name="Wangdi T."/>
            <person name="Whittaker C."/>
            <person name="Wilkinson J."/>
            <person name="Wu Y."/>
            <person name="Wyman D."/>
            <person name="Yadav S."/>
            <person name="Yang S."/>
            <person name="Yang X."/>
            <person name="Yeager S."/>
            <person name="Yee E."/>
            <person name="Young G."/>
            <person name="Zainoun J."/>
            <person name="Zembeck L."/>
            <person name="Zimmer A."/>
            <person name="Zody M."/>
            <person name="Lander E."/>
        </authorList>
    </citation>
    <scope>NUCLEOTIDE SEQUENCE [LARGE SCALE GENOMIC DNA]</scope>
</reference>
<dbReference type="AlphaFoldDB" id="H2YMB4"/>
<accession>H2YMB4</accession>
<evidence type="ECO:0000259" key="6">
    <source>
        <dbReference type="Pfam" id="PF24991"/>
    </source>
</evidence>
<dbReference type="HOGENOM" id="CLU_353235_0_0_1"/>
<proteinExistence type="predicted"/>
<sequence length="796" mass="89895">VSKLLLPYYDKTQVNYTINAEDGCYKWKSLNPGVASVEPIYDHDEMDGCSRSAIVFVQSKAPSRKTTLLLAESKLSRAVLQCDVIIDRMYSIDIISRTRELYLEDPPETLKIRALDDEGNTFSSTAGLTFDWNLIQDTQDDSIGEKSVPAHSILHIQRFTDSMYKAEPYVEQLELDGKQSDTILLSGERTGTAYVTAQLSSMEELEAAKIRLTVRDKVLLNPSGDVWLPQHSYIRYRVEQWRNGRPTEIEMPHPQYFLQLNPQPIHPILQLDTPTSVVTGMQIGSGKLMLMDRNLKQHAVQAFSDIFVTEPAYLKFSIQPHERWVLEVQREYFISVHMYDMDNHRMWAADNIRINTVIDLQYFKVIESSANGSWHHVQALQQGSLNLYANLTGTIKNEELMMGLGFGWWTQTQFVEIFNPDPRHSNHWVVFPWQPKPVQYKYQFTASGGSGNYSWSVMDSPLVLISESGVVMLRVNERMHHMGASPVRASDIRNPIHSGEGRVMLLPVVEVGFEPSPREAQLDTNLDLLVVLYARVDGGGYHLFPLAPDLVPVVDCRNSGVVWKIHDSSIFEELPDFEVPIHDSAACMGRRFRAVGEGHTVVTVSYEQTGEDGKSTSLKSTTTIAAFPQLKAIDPPNLAVVSLDSSKLLRFEHGPNRWPHWHAGYERTVEVDDAELLELSPVTSSRHEHHLTARCLGLGETSLTLLVRNQPSDTNPQPVETTIKIRLVGVSCTIPSRIEMVVPQLLPSCPLRNTHSVQVDISYSLANQPLQINITAYDSHGNVFDNFTSIYLEWTS</sequence>
<dbReference type="Pfam" id="PF22967">
    <property type="entry name" value="Ig_NUP210_1st"/>
    <property type="match status" value="1"/>
</dbReference>